<protein>
    <submittedName>
        <fullName evidence="1">Uncharacterized protein</fullName>
    </submittedName>
</protein>
<accession>A0A2Z7A2D1</accession>
<proteinExistence type="predicted"/>
<keyword evidence="2" id="KW-1185">Reference proteome</keyword>
<evidence type="ECO:0000313" key="2">
    <source>
        <dbReference type="Proteomes" id="UP000250235"/>
    </source>
</evidence>
<dbReference type="AlphaFoldDB" id="A0A2Z7A2D1"/>
<reference evidence="1 2" key="1">
    <citation type="journal article" date="2015" name="Proc. Natl. Acad. Sci. U.S.A.">
        <title>The resurrection genome of Boea hygrometrica: A blueprint for survival of dehydration.</title>
        <authorList>
            <person name="Xiao L."/>
            <person name="Yang G."/>
            <person name="Zhang L."/>
            <person name="Yang X."/>
            <person name="Zhao S."/>
            <person name="Ji Z."/>
            <person name="Zhou Q."/>
            <person name="Hu M."/>
            <person name="Wang Y."/>
            <person name="Chen M."/>
            <person name="Xu Y."/>
            <person name="Jin H."/>
            <person name="Xiao X."/>
            <person name="Hu G."/>
            <person name="Bao F."/>
            <person name="Hu Y."/>
            <person name="Wan P."/>
            <person name="Li L."/>
            <person name="Deng X."/>
            <person name="Kuang T."/>
            <person name="Xiang C."/>
            <person name="Zhu J.K."/>
            <person name="Oliver M.J."/>
            <person name="He Y."/>
        </authorList>
    </citation>
    <scope>NUCLEOTIDE SEQUENCE [LARGE SCALE GENOMIC DNA]</scope>
    <source>
        <strain evidence="2">cv. XS01</strain>
    </source>
</reference>
<organism evidence="1 2">
    <name type="scientific">Dorcoceras hygrometricum</name>
    <dbReference type="NCBI Taxonomy" id="472368"/>
    <lineage>
        <taxon>Eukaryota</taxon>
        <taxon>Viridiplantae</taxon>
        <taxon>Streptophyta</taxon>
        <taxon>Embryophyta</taxon>
        <taxon>Tracheophyta</taxon>
        <taxon>Spermatophyta</taxon>
        <taxon>Magnoliopsida</taxon>
        <taxon>eudicotyledons</taxon>
        <taxon>Gunneridae</taxon>
        <taxon>Pentapetalae</taxon>
        <taxon>asterids</taxon>
        <taxon>lamiids</taxon>
        <taxon>Lamiales</taxon>
        <taxon>Gesneriaceae</taxon>
        <taxon>Didymocarpoideae</taxon>
        <taxon>Trichosporeae</taxon>
        <taxon>Loxocarpinae</taxon>
        <taxon>Dorcoceras</taxon>
    </lineage>
</organism>
<dbReference type="EMBL" id="KV019679">
    <property type="protein sequence ID" value="KZV15637.1"/>
    <property type="molecule type" value="Genomic_DNA"/>
</dbReference>
<evidence type="ECO:0000313" key="1">
    <source>
        <dbReference type="EMBL" id="KZV15637.1"/>
    </source>
</evidence>
<gene>
    <name evidence="1" type="ORF">F511_38112</name>
</gene>
<dbReference type="Proteomes" id="UP000250235">
    <property type="component" value="Unassembled WGS sequence"/>
</dbReference>
<name>A0A2Z7A2D1_9LAMI</name>
<sequence length="109" mass="12690">MQYLNRAMHEKGYQESSVRRLSRPSQGSVVFRHNDSAGHHIKTALDLSGTTTQSADPNVKWEFSFQRKSSSIYMRVCTADSCLKSMHILKRTNRYEHISSCEIRKFEYD</sequence>